<dbReference type="AlphaFoldDB" id="A0A8J3FDU7"/>
<dbReference type="InterPro" id="IPR007730">
    <property type="entry name" value="SPOR-like_dom"/>
</dbReference>
<feature type="chain" id="PRO_5035169642" description="SPOR domain-containing protein" evidence="1">
    <location>
        <begin position="26"/>
        <end position="130"/>
    </location>
</feature>
<feature type="domain" description="SPOR" evidence="2">
    <location>
        <begin position="54"/>
        <end position="123"/>
    </location>
</feature>
<reference evidence="3" key="2">
    <citation type="submission" date="2020-09" db="EMBL/GenBank/DDBJ databases">
        <authorList>
            <person name="Sun Q."/>
            <person name="Ohkuma M."/>
        </authorList>
    </citation>
    <scope>NUCLEOTIDE SEQUENCE</scope>
    <source>
        <strain evidence="3">JCM 12862</strain>
    </source>
</reference>
<proteinExistence type="predicted"/>
<evidence type="ECO:0000259" key="2">
    <source>
        <dbReference type="Pfam" id="PF05036"/>
    </source>
</evidence>
<keyword evidence="1" id="KW-0732">Signal</keyword>
<keyword evidence="4" id="KW-1185">Reference proteome</keyword>
<gene>
    <name evidence="3" type="ORF">GCM10007962_04020</name>
</gene>
<evidence type="ECO:0000313" key="3">
    <source>
        <dbReference type="EMBL" id="GGK12855.1"/>
    </source>
</evidence>
<comment type="caution">
    <text evidence="3">The sequence shown here is derived from an EMBL/GenBank/DDBJ whole genome shotgun (WGS) entry which is preliminary data.</text>
</comment>
<evidence type="ECO:0000256" key="1">
    <source>
        <dbReference type="SAM" id="SignalP"/>
    </source>
</evidence>
<dbReference type="Proteomes" id="UP000612329">
    <property type="component" value="Unassembled WGS sequence"/>
</dbReference>
<name>A0A8J3FDU7_9FLAO</name>
<evidence type="ECO:0000313" key="4">
    <source>
        <dbReference type="Proteomes" id="UP000612329"/>
    </source>
</evidence>
<reference evidence="3" key="1">
    <citation type="journal article" date="2014" name="Int. J. Syst. Evol. Microbiol.">
        <title>Complete genome sequence of Corynebacterium casei LMG S-19264T (=DSM 44701T), isolated from a smear-ripened cheese.</title>
        <authorList>
            <consortium name="US DOE Joint Genome Institute (JGI-PGF)"/>
            <person name="Walter F."/>
            <person name="Albersmeier A."/>
            <person name="Kalinowski J."/>
            <person name="Ruckert C."/>
        </authorList>
    </citation>
    <scope>NUCLEOTIDE SEQUENCE</scope>
    <source>
        <strain evidence="3">JCM 12862</strain>
    </source>
</reference>
<sequence>MKTLNLKISLLALFCYGAFATYGYAQQGIVTINQDKNIETLLNLKKEINKNSTDRYKIQVYSGNRSEAETTQSKFNSSYPDWRSTIVYEYPNFKIWAGSFTTRLEADRALKEVKHTFPGAFIFKPKKDFK</sequence>
<dbReference type="EMBL" id="BMNR01000001">
    <property type="protein sequence ID" value="GGK12855.1"/>
    <property type="molecule type" value="Genomic_DNA"/>
</dbReference>
<accession>A0A8J3FDU7</accession>
<dbReference type="Pfam" id="PF05036">
    <property type="entry name" value="SPOR"/>
    <property type="match status" value="1"/>
</dbReference>
<feature type="signal peptide" evidence="1">
    <location>
        <begin position="1"/>
        <end position="25"/>
    </location>
</feature>
<dbReference type="RefSeq" id="WP_188649600.1">
    <property type="nucleotide sequence ID" value="NZ_BMNR01000001.1"/>
</dbReference>
<dbReference type="GO" id="GO:0042834">
    <property type="term" value="F:peptidoglycan binding"/>
    <property type="evidence" value="ECO:0007669"/>
    <property type="project" value="InterPro"/>
</dbReference>
<organism evidence="3 4">
    <name type="scientific">Yeosuana aromativorans</name>
    <dbReference type="NCBI Taxonomy" id="288019"/>
    <lineage>
        <taxon>Bacteria</taxon>
        <taxon>Pseudomonadati</taxon>
        <taxon>Bacteroidota</taxon>
        <taxon>Flavobacteriia</taxon>
        <taxon>Flavobacteriales</taxon>
        <taxon>Flavobacteriaceae</taxon>
        <taxon>Yeosuana</taxon>
    </lineage>
</organism>
<protein>
    <recommendedName>
        <fullName evidence="2">SPOR domain-containing protein</fullName>
    </recommendedName>
</protein>